<organism evidence="1">
    <name type="scientific">Candidatus Kentrum sp. FM</name>
    <dbReference type="NCBI Taxonomy" id="2126340"/>
    <lineage>
        <taxon>Bacteria</taxon>
        <taxon>Pseudomonadati</taxon>
        <taxon>Pseudomonadota</taxon>
        <taxon>Gammaproteobacteria</taxon>
        <taxon>Candidatus Kentrum</taxon>
    </lineage>
</organism>
<proteinExistence type="predicted"/>
<protein>
    <submittedName>
        <fullName evidence="1">Uncharacterized protein</fullName>
    </submittedName>
</protein>
<evidence type="ECO:0000313" key="1">
    <source>
        <dbReference type="EMBL" id="VFK18952.1"/>
    </source>
</evidence>
<accession>A0A450WPI6</accession>
<reference evidence="1" key="1">
    <citation type="submission" date="2019-02" db="EMBL/GenBank/DDBJ databases">
        <authorList>
            <person name="Gruber-Vodicka R. H."/>
            <person name="Seah K. B. B."/>
        </authorList>
    </citation>
    <scope>NUCLEOTIDE SEQUENCE</scope>
    <source>
        <strain evidence="1">BECK_BZ164</strain>
    </source>
</reference>
<sequence length="77" mass="8360">MPKSCGSTALCTHSVDQPGIQQEPNNLPELRSLDHIKHLFGLDAQSGIFFSGNHLIGSNCSDSPARDGIVQLSFFYN</sequence>
<name>A0A450WPI6_9GAMM</name>
<gene>
    <name evidence="1" type="ORF">BECKFM1743B_GA0114221_105851</name>
</gene>
<dbReference type="EMBL" id="CAADFL010000585">
    <property type="protein sequence ID" value="VFK18952.1"/>
    <property type="molecule type" value="Genomic_DNA"/>
</dbReference>
<dbReference type="AlphaFoldDB" id="A0A450WPI6"/>